<feature type="domain" description="2Fe-2S ferredoxin-type" evidence="2">
    <location>
        <begin position="5"/>
        <end position="83"/>
    </location>
</feature>
<dbReference type="Pfam" id="PF13510">
    <property type="entry name" value="Fer2_4"/>
    <property type="match status" value="1"/>
</dbReference>
<gene>
    <name evidence="3" type="ORF">GCM10009105_22960</name>
</gene>
<dbReference type="Proteomes" id="UP001501523">
    <property type="component" value="Unassembled WGS sequence"/>
</dbReference>
<accession>A0ABN1IL52</accession>
<name>A0ABN1IL52_9GAMM</name>
<evidence type="ECO:0000313" key="3">
    <source>
        <dbReference type="EMBL" id="GAA0716492.1"/>
    </source>
</evidence>
<dbReference type="InterPro" id="IPR001041">
    <property type="entry name" value="2Fe-2S_ferredoxin-type"/>
</dbReference>
<comment type="caution">
    <text evidence="3">The sequence shown here is derived from an EMBL/GenBank/DDBJ whole genome shotgun (WGS) entry which is preliminary data.</text>
</comment>
<keyword evidence="4" id="KW-1185">Reference proteome</keyword>
<keyword evidence="1" id="KW-0560">Oxidoreductase</keyword>
<dbReference type="SUPFAM" id="SSF54292">
    <property type="entry name" value="2Fe-2S ferredoxin-like"/>
    <property type="match status" value="1"/>
</dbReference>
<sequence>MNLSGRVRLTVNGQPVEVPAGASVAAAVAHVTLQFRRAVHGEPRAPLCGMGVCFECRVQVDGVAHVRACMTPARDGMRVQTDD</sequence>
<dbReference type="EMBL" id="BAAAEU010000010">
    <property type="protein sequence ID" value="GAA0716492.1"/>
    <property type="molecule type" value="Genomic_DNA"/>
</dbReference>
<evidence type="ECO:0000259" key="2">
    <source>
        <dbReference type="PROSITE" id="PS51085"/>
    </source>
</evidence>
<dbReference type="InterPro" id="IPR042204">
    <property type="entry name" value="2Fe-2S-bd_N"/>
</dbReference>
<protein>
    <submittedName>
        <fullName evidence="3">2Fe-2S iron-sulfur cluster-binding protein</fullName>
    </submittedName>
</protein>
<dbReference type="RefSeq" id="WP_343791200.1">
    <property type="nucleotide sequence ID" value="NZ_BAAAEU010000010.1"/>
</dbReference>
<evidence type="ECO:0000313" key="4">
    <source>
        <dbReference type="Proteomes" id="UP001501523"/>
    </source>
</evidence>
<dbReference type="Gene3D" id="3.10.20.440">
    <property type="entry name" value="2Fe-2S iron-sulphur cluster binding domain, sarcosine oxidase, alpha subunit, N-terminal domain"/>
    <property type="match status" value="1"/>
</dbReference>
<reference evidence="3 4" key="1">
    <citation type="journal article" date="2019" name="Int. J. Syst. Evol. Microbiol.">
        <title>The Global Catalogue of Microorganisms (GCM) 10K type strain sequencing project: providing services to taxonomists for standard genome sequencing and annotation.</title>
        <authorList>
            <consortium name="The Broad Institute Genomics Platform"/>
            <consortium name="The Broad Institute Genome Sequencing Center for Infectious Disease"/>
            <person name="Wu L."/>
            <person name="Ma J."/>
        </authorList>
    </citation>
    <scope>NUCLEOTIDE SEQUENCE [LARGE SCALE GENOMIC DNA]</scope>
    <source>
        <strain evidence="3 4">JCM 15421</strain>
    </source>
</reference>
<evidence type="ECO:0000256" key="1">
    <source>
        <dbReference type="ARBA" id="ARBA00023002"/>
    </source>
</evidence>
<dbReference type="InterPro" id="IPR036010">
    <property type="entry name" value="2Fe-2S_ferredoxin-like_sf"/>
</dbReference>
<dbReference type="PROSITE" id="PS51085">
    <property type="entry name" value="2FE2S_FER_2"/>
    <property type="match status" value="1"/>
</dbReference>
<organism evidence="3 4">
    <name type="scientific">Dokdonella soli</name>
    <dbReference type="NCBI Taxonomy" id="529810"/>
    <lineage>
        <taxon>Bacteria</taxon>
        <taxon>Pseudomonadati</taxon>
        <taxon>Pseudomonadota</taxon>
        <taxon>Gammaproteobacteria</taxon>
        <taxon>Lysobacterales</taxon>
        <taxon>Rhodanobacteraceae</taxon>
        <taxon>Dokdonella</taxon>
    </lineage>
</organism>
<proteinExistence type="predicted"/>